<dbReference type="GO" id="GO:0005615">
    <property type="term" value="C:extracellular space"/>
    <property type="evidence" value="ECO:0007669"/>
    <property type="project" value="TreeGrafter"/>
</dbReference>
<dbReference type="GeneTree" id="ENSGT00940000160409"/>
<keyword evidence="8" id="KW-0325">Glycoprotein</keyword>
<evidence type="ECO:0000313" key="16">
    <source>
        <dbReference type="Ensembl" id="ENSMGAP00000027298.1"/>
    </source>
</evidence>
<evidence type="ECO:0000256" key="2">
    <source>
        <dbReference type="ARBA" id="ARBA00004613"/>
    </source>
</evidence>
<dbReference type="Pfam" id="PF00354">
    <property type="entry name" value="Pentaxin"/>
    <property type="match status" value="1"/>
</dbReference>
<dbReference type="Pfam" id="PF00194">
    <property type="entry name" value="Carb_anhydrase"/>
    <property type="match status" value="1"/>
</dbReference>
<dbReference type="CDD" id="cd03125">
    <property type="entry name" value="alpha_CA_VI"/>
    <property type="match status" value="1"/>
</dbReference>
<protein>
    <recommendedName>
        <fullName evidence="13">Carbonic anhydrase</fullName>
        <ecNumber evidence="13">4.2.1.1</ecNumber>
    </recommendedName>
</protein>
<dbReference type="Gene3D" id="3.10.200.10">
    <property type="entry name" value="Alpha carbonic anhydrase"/>
    <property type="match status" value="1"/>
</dbReference>
<dbReference type="PANTHER" id="PTHR18952">
    <property type="entry name" value="CARBONIC ANHYDRASE"/>
    <property type="match status" value="1"/>
</dbReference>
<keyword evidence="6 13" id="KW-0862">Zinc</keyword>
<evidence type="ECO:0000256" key="5">
    <source>
        <dbReference type="ARBA" id="ARBA00022723"/>
    </source>
</evidence>
<dbReference type="EC" id="4.2.1.1" evidence="13"/>
<evidence type="ECO:0000256" key="7">
    <source>
        <dbReference type="ARBA" id="ARBA00023157"/>
    </source>
</evidence>
<dbReference type="PROSITE" id="PS51828">
    <property type="entry name" value="PTX_2"/>
    <property type="match status" value="1"/>
</dbReference>
<evidence type="ECO:0000313" key="17">
    <source>
        <dbReference type="Proteomes" id="UP000001645"/>
    </source>
</evidence>
<dbReference type="FunFam" id="3.10.200.10:FF:000003">
    <property type="entry name" value="Carbonic anhydrase 12"/>
    <property type="match status" value="1"/>
</dbReference>
<dbReference type="PROSITE" id="PS51144">
    <property type="entry name" value="ALPHA_CA_2"/>
    <property type="match status" value="1"/>
</dbReference>
<dbReference type="Proteomes" id="UP000001645">
    <property type="component" value="Chromosome 23"/>
</dbReference>
<gene>
    <name evidence="16" type="primary">CA6</name>
</gene>
<dbReference type="Ensembl" id="ENSMGAT00000029755.1">
    <property type="protein sequence ID" value="ENSMGAP00000027298.1"/>
    <property type="gene ID" value="ENSMGAG00000003729.3"/>
</dbReference>
<feature type="domain" description="Pentraxin (PTX)" evidence="15">
    <location>
        <begin position="470"/>
        <end position="667"/>
    </location>
</feature>
<name>A0A803Y6A1_MELGA</name>
<dbReference type="InterPro" id="IPR001148">
    <property type="entry name" value="CA_dom"/>
</dbReference>
<evidence type="ECO:0000256" key="11">
    <source>
        <dbReference type="ARBA" id="ARBA00048348"/>
    </source>
</evidence>
<evidence type="ECO:0000256" key="4">
    <source>
        <dbReference type="ARBA" id="ARBA00022525"/>
    </source>
</evidence>
<dbReference type="InterPro" id="IPR013320">
    <property type="entry name" value="ConA-like_dom_sf"/>
</dbReference>
<keyword evidence="17" id="KW-1185">Reference proteome</keyword>
<dbReference type="PANTHER" id="PTHR18952:SF110">
    <property type="entry name" value="CARBONIC ANHYDRASE 6"/>
    <property type="match status" value="1"/>
</dbReference>
<evidence type="ECO:0000256" key="12">
    <source>
        <dbReference type="PROSITE-ProRule" id="PRU01172"/>
    </source>
</evidence>
<dbReference type="PRINTS" id="PR00895">
    <property type="entry name" value="PENTAXIN"/>
</dbReference>
<accession>A0A803Y6A1</accession>
<evidence type="ECO:0000256" key="9">
    <source>
        <dbReference type="ARBA" id="ARBA00023239"/>
    </source>
</evidence>
<dbReference type="InParanoid" id="A0A803Y6A1"/>
<keyword evidence="9 13" id="KW-0456">Lyase</keyword>
<comment type="cofactor">
    <cofactor evidence="1 13">
        <name>Zn(2+)</name>
        <dbReference type="ChEBI" id="CHEBI:29105"/>
    </cofactor>
</comment>
<evidence type="ECO:0000256" key="13">
    <source>
        <dbReference type="RuleBase" id="RU367011"/>
    </source>
</evidence>
<comment type="function">
    <text evidence="10">Reversible hydration of carbon dioxide. Its role in saliva is unknown.</text>
</comment>
<evidence type="ECO:0000256" key="10">
    <source>
        <dbReference type="ARBA" id="ARBA00025355"/>
    </source>
</evidence>
<dbReference type="AlphaFoldDB" id="A0A803Y6A1"/>
<comment type="similarity">
    <text evidence="3 13">Belongs to the alpha-carbonic anhydrase family.</text>
</comment>
<dbReference type="InterPro" id="IPR036398">
    <property type="entry name" value="CA_dom_sf"/>
</dbReference>
<dbReference type="SMART" id="SM01057">
    <property type="entry name" value="Carb_anhydrase"/>
    <property type="match status" value="1"/>
</dbReference>
<organism evidence="16 17">
    <name type="scientific">Meleagris gallopavo</name>
    <name type="common">Wild turkey</name>
    <dbReference type="NCBI Taxonomy" id="9103"/>
    <lineage>
        <taxon>Eukaryota</taxon>
        <taxon>Metazoa</taxon>
        <taxon>Chordata</taxon>
        <taxon>Craniata</taxon>
        <taxon>Vertebrata</taxon>
        <taxon>Euteleostomi</taxon>
        <taxon>Archelosauria</taxon>
        <taxon>Archosauria</taxon>
        <taxon>Dinosauria</taxon>
        <taxon>Saurischia</taxon>
        <taxon>Theropoda</taxon>
        <taxon>Coelurosauria</taxon>
        <taxon>Aves</taxon>
        <taxon>Neognathae</taxon>
        <taxon>Galloanserae</taxon>
        <taxon>Galliformes</taxon>
        <taxon>Phasianidae</taxon>
        <taxon>Meleagridinae</taxon>
        <taxon>Meleagris</taxon>
    </lineage>
</organism>
<dbReference type="GO" id="GO:0008270">
    <property type="term" value="F:zinc ion binding"/>
    <property type="evidence" value="ECO:0007669"/>
    <property type="project" value="UniProtKB-UniRule"/>
</dbReference>
<comment type="caution">
    <text evidence="12">Lacks conserved residue(s) required for the propagation of feature annotation.</text>
</comment>
<sequence>MEPLQARACSPAQSYTPAAPCRTGCLPGRELLLCACVSLRLRGSLFLLQCTAEGQVLLSSALPAGPYFHRILPKSSPVHQQPRNKAFLSASPTCSPWELRGALAGKMQEEMLIPTALLLLQLLSCSHAVHWTYREGELDEEHWGLHFAACAGKQQSPIDIQRKKVVHNVQLLQLELSGYSRPLQGDFTMTNNGHSVQIDLPPTLSISRGLPHPYTAVQMHLHWGGLDLETSGSEHTLDGMRYVAELHIVHYNSADYSSFEEAKDKPNGLAVLAFLYVEGHLENTYYSEFISKLAKIRFAGQSTKLTSLDVQAMLPENLSHFYRYQGSLTTPPCSESVTWTVFDSPIILSHAQIGLLENTLLDWHNRTLRNDYRHAQPLHGRVVEASFQARPRQEQCQPEELSLKLEQIQTQLRDMKKEFLNGVSHTGRILFHVWVSWKTSMSYSIMKPSPNLAPLPATAACPGTCITSSTFPAFYFPMENIESFVEVRPSHEMSLQAFTLCFWTQAQHVGTQTVLSYSTRERDNELVMTTGTDVGLWIGGHFVSFPLYRKAQDWLHYCMAWASQSGIASLWLNGAAGDAKSIQKGYVSQAGGKLVLGKDRDTLLGTFSNGFAGWMTHVNLWSQVLSPADIRALAQCKAGKLKGDVIAWGETPVTLFGGVVLEADTSCQ</sequence>
<evidence type="ECO:0000259" key="14">
    <source>
        <dbReference type="PROSITE" id="PS51144"/>
    </source>
</evidence>
<evidence type="ECO:0000256" key="1">
    <source>
        <dbReference type="ARBA" id="ARBA00001947"/>
    </source>
</evidence>
<dbReference type="InterPro" id="IPR018338">
    <property type="entry name" value="Carbonic_anhydrase_a-class_CS"/>
</dbReference>
<evidence type="ECO:0000256" key="3">
    <source>
        <dbReference type="ARBA" id="ARBA00010718"/>
    </source>
</evidence>
<keyword evidence="7" id="KW-1015">Disulfide bond</keyword>
<reference evidence="16 17" key="1">
    <citation type="journal article" date="2010" name="PLoS Biol.">
        <title>Multi-platform next-generation sequencing of the domestic turkey (Meleagris gallopavo): genome assembly and analysis.</title>
        <authorList>
            <person name="Dalloul R.A."/>
            <person name="Long J.A."/>
            <person name="Zimin A.V."/>
            <person name="Aslam L."/>
            <person name="Beal K."/>
            <person name="Blomberg L.A."/>
            <person name="Bouffard P."/>
            <person name="Burt D.W."/>
            <person name="Crasta O."/>
            <person name="Crooijmans R.P."/>
            <person name="Cooper K."/>
            <person name="Coulombe R.A."/>
            <person name="De S."/>
            <person name="Delany M.E."/>
            <person name="Dodgson J.B."/>
            <person name="Dong J.J."/>
            <person name="Evans C."/>
            <person name="Frederickson K.M."/>
            <person name="Flicek P."/>
            <person name="Florea L."/>
            <person name="Folkerts O."/>
            <person name="Groenen M.A."/>
            <person name="Harkins T.T."/>
            <person name="Herrero J."/>
            <person name="Hoffmann S."/>
            <person name="Megens H.J."/>
            <person name="Jiang A."/>
            <person name="de Jong P."/>
            <person name="Kaiser P."/>
            <person name="Kim H."/>
            <person name="Kim K.W."/>
            <person name="Kim S."/>
            <person name="Langenberger D."/>
            <person name="Lee M.K."/>
            <person name="Lee T."/>
            <person name="Mane S."/>
            <person name="Marcais G."/>
            <person name="Marz M."/>
            <person name="McElroy A.P."/>
            <person name="Modise T."/>
            <person name="Nefedov M."/>
            <person name="Notredame C."/>
            <person name="Paton I.R."/>
            <person name="Payne W.S."/>
            <person name="Pertea G."/>
            <person name="Prickett D."/>
            <person name="Puiu D."/>
            <person name="Qioa D."/>
            <person name="Raineri E."/>
            <person name="Ruffier M."/>
            <person name="Salzberg S.L."/>
            <person name="Schatz M.C."/>
            <person name="Scheuring C."/>
            <person name="Schmidt C.J."/>
            <person name="Schroeder S."/>
            <person name="Searle S.M."/>
            <person name="Smith E.J."/>
            <person name="Smith J."/>
            <person name="Sonstegard T.S."/>
            <person name="Stadler P.F."/>
            <person name="Tafer H."/>
            <person name="Tu Z.J."/>
            <person name="Van Tassell C.P."/>
            <person name="Vilella A.J."/>
            <person name="Williams K.P."/>
            <person name="Yorke J.A."/>
            <person name="Zhang L."/>
            <person name="Zhang H.B."/>
            <person name="Zhang X."/>
            <person name="Zhang Y."/>
            <person name="Reed K.M."/>
        </authorList>
    </citation>
    <scope>NUCLEOTIDE SEQUENCE [LARGE SCALE GENOMIC DNA]</scope>
</reference>
<dbReference type="Bgee" id="ENSMGAG00000003729">
    <property type="expression patterns" value="Expressed in duodenum and 5 other cell types or tissues"/>
</dbReference>
<reference evidence="16" key="2">
    <citation type="submission" date="2025-08" db="UniProtKB">
        <authorList>
            <consortium name="Ensembl"/>
        </authorList>
    </citation>
    <scope>IDENTIFICATION</scope>
</reference>
<dbReference type="SUPFAM" id="SSF51069">
    <property type="entry name" value="Carbonic anhydrase"/>
    <property type="match status" value="1"/>
</dbReference>
<dbReference type="SMART" id="SM00159">
    <property type="entry name" value="PTX"/>
    <property type="match status" value="1"/>
</dbReference>
<comment type="subcellular location">
    <subcellularLocation>
        <location evidence="2">Secreted</location>
    </subcellularLocation>
</comment>
<comment type="catalytic activity">
    <reaction evidence="11 13">
        <text>hydrogencarbonate + H(+) = CO2 + H2O</text>
        <dbReference type="Rhea" id="RHEA:10748"/>
        <dbReference type="ChEBI" id="CHEBI:15377"/>
        <dbReference type="ChEBI" id="CHEBI:15378"/>
        <dbReference type="ChEBI" id="CHEBI:16526"/>
        <dbReference type="ChEBI" id="CHEBI:17544"/>
        <dbReference type="EC" id="4.2.1.1"/>
    </reaction>
</comment>
<keyword evidence="4" id="KW-0964">Secreted</keyword>
<feature type="domain" description="Alpha-carbonic anhydrase" evidence="14">
    <location>
        <begin position="129"/>
        <end position="387"/>
    </location>
</feature>
<keyword evidence="5 13" id="KW-0479">Metal-binding</keyword>
<proteinExistence type="inferred from homology"/>
<dbReference type="PROSITE" id="PS00162">
    <property type="entry name" value="ALPHA_CA_1"/>
    <property type="match status" value="1"/>
</dbReference>
<evidence type="ECO:0000256" key="8">
    <source>
        <dbReference type="ARBA" id="ARBA00023180"/>
    </source>
</evidence>
<dbReference type="Gene3D" id="2.60.120.200">
    <property type="match status" value="1"/>
</dbReference>
<evidence type="ECO:0000259" key="15">
    <source>
        <dbReference type="PROSITE" id="PS51828"/>
    </source>
</evidence>
<dbReference type="InterPro" id="IPR023561">
    <property type="entry name" value="Carbonic_anhydrase_a-class"/>
</dbReference>
<dbReference type="GO" id="GO:0004089">
    <property type="term" value="F:carbonate dehydratase activity"/>
    <property type="evidence" value="ECO:0007669"/>
    <property type="project" value="UniProtKB-UniRule"/>
</dbReference>
<dbReference type="InterPro" id="IPR001759">
    <property type="entry name" value="PTX_dom"/>
</dbReference>
<evidence type="ECO:0000256" key="6">
    <source>
        <dbReference type="ARBA" id="ARBA00022833"/>
    </source>
</evidence>
<dbReference type="SUPFAM" id="SSF49899">
    <property type="entry name" value="Concanavalin A-like lectins/glucanases"/>
    <property type="match status" value="1"/>
</dbReference>
<reference evidence="16" key="3">
    <citation type="submission" date="2025-09" db="UniProtKB">
        <authorList>
            <consortium name="Ensembl"/>
        </authorList>
    </citation>
    <scope>IDENTIFICATION</scope>
</reference>